<organism evidence="4">
    <name type="scientific">Tanacetum cinerariifolium</name>
    <name type="common">Dalmatian daisy</name>
    <name type="synonym">Chrysanthemum cinerariifolium</name>
    <dbReference type="NCBI Taxonomy" id="118510"/>
    <lineage>
        <taxon>Eukaryota</taxon>
        <taxon>Viridiplantae</taxon>
        <taxon>Streptophyta</taxon>
        <taxon>Embryophyta</taxon>
        <taxon>Tracheophyta</taxon>
        <taxon>Spermatophyta</taxon>
        <taxon>Magnoliopsida</taxon>
        <taxon>eudicotyledons</taxon>
        <taxon>Gunneridae</taxon>
        <taxon>Pentapetalae</taxon>
        <taxon>asterids</taxon>
        <taxon>campanulids</taxon>
        <taxon>Asterales</taxon>
        <taxon>Asteraceae</taxon>
        <taxon>Asteroideae</taxon>
        <taxon>Anthemideae</taxon>
        <taxon>Anthemidinae</taxon>
        <taxon>Tanacetum</taxon>
    </lineage>
</organism>
<dbReference type="InterPro" id="IPR001878">
    <property type="entry name" value="Znf_CCHC"/>
</dbReference>
<evidence type="ECO:0000256" key="1">
    <source>
        <dbReference type="PROSITE-ProRule" id="PRU00047"/>
    </source>
</evidence>
<keyword evidence="1" id="KW-0479">Metal-binding</keyword>
<feature type="region of interest" description="Disordered" evidence="2">
    <location>
        <begin position="20"/>
        <end position="43"/>
    </location>
</feature>
<keyword evidence="1" id="KW-0863">Zinc-finger</keyword>
<evidence type="ECO:0000259" key="3">
    <source>
        <dbReference type="PROSITE" id="PS50158"/>
    </source>
</evidence>
<evidence type="ECO:0000256" key="2">
    <source>
        <dbReference type="SAM" id="MobiDB-lite"/>
    </source>
</evidence>
<dbReference type="SMART" id="SM00343">
    <property type="entry name" value="ZnF_C2HC"/>
    <property type="match status" value="1"/>
</dbReference>
<protein>
    <recommendedName>
        <fullName evidence="3">CCHC-type domain-containing protein</fullName>
    </recommendedName>
</protein>
<dbReference type="PROSITE" id="PS50158">
    <property type="entry name" value="ZF_CCHC"/>
    <property type="match status" value="1"/>
</dbReference>
<sequence>MSKVECYNCYKKGHFARKCRSPKDTKRNSAAEPQKRNVPVETSTSNAFVSQCDGVGRYDWSFQAEEEPTNYVLMAFTSLSSSSDNEVVS</sequence>
<reference evidence="4" key="1">
    <citation type="journal article" date="2019" name="Sci. Rep.">
        <title>Draft genome of Tanacetum cinerariifolium, the natural source of mosquito coil.</title>
        <authorList>
            <person name="Yamashiro T."/>
            <person name="Shiraishi A."/>
            <person name="Satake H."/>
            <person name="Nakayama K."/>
        </authorList>
    </citation>
    <scope>NUCLEOTIDE SEQUENCE</scope>
</reference>
<dbReference type="GO" id="GO:0003676">
    <property type="term" value="F:nucleic acid binding"/>
    <property type="evidence" value="ECO:0007669"/>
    <property type="project" value="InterPro"/>
</dbReference>
<feature type="compositionally biased region" description="Basic and acidic residues" evidence="2">
    <location>
        <begin position="21"/>
        <end position="35"/>
    </location>
</feature>
<dbReference type="GO" id="GO:0008270">
    <property type="term" value="F:zinc ion binding"/>
    <property type="evidence" value="ECO:0007669"/>
    <property type="project" value="UniProtKB-KW"/>
</dbReference>
<proteinExistence type="predicted"/>
<feature type="non-terminal residue" evidence="4">
    <location>
        <position position="89"/>
    </location>
</feature>
<accession>A0A699XCG2</accession>
<evidence type="ECO:0000313" key="4">
    <source>
        <dbReference type="EMBL" id="GFD56873.1"/>
    </source>
</evidence>
<name>A0A699XCG2_TANCI</name>
<dbReference type="AlphaFoldDB" id="A0A699XCG2"/>
<comment type="caution">
    <text evidence="4">The sequence shown here is derived from an EMBL/GenBank/DDBJ whole genome shotgun (WGS) entry which is preliminary data.</text>
</comment>
<dbReference type="SUPFAM" id="SSF57756">
    <property type="entry name" value="Retrovirus zinc finger-like domains"/>
    <property type="match status" value="1"/>
</dbReference>
<gene>
    <name evidence="4" type="ORF">Tci_928842</name>
</gene>
<dbReference type="Gene3D" id="4.10.60.10">
    <property type="entry name" value="Zinc finger, CCHC-type"/>
    <property type="match status" value="1"/>
</dbReference>
<feature type="domain" description="CCHC-type" evidence="3">
    <location>
        <begin position="6"/>
        <end position="21"/>
    </location>
</feature>
<dbReference type="Pfam" id="PF00098">
    <property type="entry name" value="zf-CCHC"/>
    <property type="match status" value="1"/>
</dbReference>
<keyword evidence="1" id="KW-0862">Zinc</keyword>
<dbReference type="EMBL" id="BKCJ011834305">
    <property type="protein sequence ID" value="GFD56873.1"/>
    <property type="molecule type" value="Genomic_DNA"/>
</dbReference>
<dbReference type="InterPro" id="IPR036875">
    <property type="entry name" value="Znf_CCHC_sf"/>
</dbReference>